<accession>A0A814MNE8</accession>
<dbReference type="PROSITE" id="PS51253">
    <property type="entry name" value="HTH_CENPB"/>
    <property type="match status" value="1"/>
</dbReference>
<feature type="domain" description="HTH CENPB-type" evidence="3">
    <location>
        <begin position="212"/>
        <end position="284"/>
    </location>
</feature>
<dbReference type="GO" id="GO:0003677">
    <property type="term" value="F:DNA binding"/>
    <property type="evidence" value="ECO:0007669"/>
    <property type="project" value="UniProtKB-KW"/>
</dbReference>
<feature type="compositionally biased region" description="Low complexity" evidence="2">
    <location>
        <begin position="116"/>
        <end position="134"/>
    </location>
</feature>
<evidence type="ECO:0000259" key="3">
    <source>
        <dbReference type="PROSITE" id="PS51253"/>
    </source>
</evidence>
<dbReference type="Pfam" id="PF03221">
    <property type="entry name" value="HTH_Tnp_Tc5"/>
    <property type="match status" value="1"/>
</dbReference>
<gene>
    <name evidence="4" type="ORF">JXQ802_LOCUS18201</name>
</gene>
<reference evidence="4" key="1">
    <citation type="submission" date="2021-02" db="EMBL/GenBank/DDBJ databases">
        <authorList>
            <person name="Nowell W R."/>
        </authorList>
    </citation>
    <scope>NUCLEOTIDE SEQUENCE</scope>
</reference>
<comment type="caution">
    <text evidence="4">The sequence shown here is derived from an EMBL/GenBank/DDBJ whole genome shotgun (WGS) entry which is preliminary data.</text>
</comment>
<feature type="region of interest" description="Disordered" evidence="2">
    <location>
        <begin position="116"/>
        <end position="164"/>
    </location>
</feature>
<evidence type="ECO:0000256" key="1">
    <source>
        <dbReference type="ARBA" id="ARBA00023125"/>
    </source>
</evidence>
<feature type="region of interest" description="Disordered" evidence="2">
    <location>
        <begin position="55"/>
        <end position="74"/>
    </location>
</feature>
<keyword evidence="5" id="KW-1185">Reference proteome</keyword>
<dbReference type="EMBL" id="CAJNOL010000474">
    <property type="protein sequence ID" value="CAF1081360.1"/>
    <property type="molecule type" value="Genomic_DNA"/>
</dbReference>
<evidence type="ECO:0000256" key="2">
    <source>
        <dbReference type="SAM" id="MobiDB-lite"/>
    </source>
</evidence>
<dbReference type="SMART" id="SM00674">
    <property type="entry name" value="CENPB"/>
    <property type="match status" value="1"/>
</dbReference>
<evidence type="ECO:0000313" key="4">
    <source>
        <dbReference type="EMBL" id="CAF1081360.1"/>
    </source>
</evidence>
<dbReference type="Proteomes" id="UP000663870">
    <property type="component" value="Unassembled WGS sequence"/>
</dbReference>
<feature type="region of interest" description="Disordered" evidence="2">
    <location>
        <begin position="306"/>
        <end position="368"/>
    </location>
</feature>
<name>A0A814MNE8_9BILA</name>
<evidence type="ECO:0000313" key="5">
    <source>
        <dbReference type="Proteomes" id="UP000663870"/>
    </source>
</evidence>
<feature type="compositionally biased region" description="Polar residues" evidence="2">
    <location>
        <begin position="343"/>
        <end position="368"/>
    </location>
</feature>
<organism evidence="4 5">
    <name type="scientific">Rotaria sordida</name>
    <dbReference type="NCBI Taxonomy" id="392033"/>
    <lineage>
        <taxon>Eukaryota</taxon>
        <taxon>Metazoa</taxon>
        <taxon>Spiralia</taxon>
        <taxon>Gnathifera</taxon>
        <taxon>Rotifera</taxon>
        <taxon>Eurotatoria</taxon>
        <taxon>Bdelloidea</taxon>
        <taxon>Philodinida</taxon>
        <taxon>Philodinidae</taxon>
        <taxon>Rotaria</taxon>
    </lineage>
</organism>
<keyword evidence="1" id="KW-0238">DNA-binding</keyword>
<sequence length="556" mass="61284">MSDHKTTNLHAPPLLGSVATTLINQHHQKIESIDYTADESMIADFMAVLPQLDPNDSSSAATSPTLKIRGQSSNESSKILGKFDAFAAAVQQQQQNGISIASALVKKVQQQLLPATSGLSTVQSSSSSSSSPSTINQIDYQSHTNTNNNNNKRKRKVERPAQKRIRGSYKLVSPEQKIIIHEYAEKHGVKAASKLFQVAPSTIASWLYQKPNGERTSAIRNKEAHSSILQWIQTRQENGERVNNRDFHSYALSTMRDLTGNPDFAASRSWCSNFLKKYNIQLDSDKQADSTSAQFRFDSIDENASESSQCYMGDNSPADVLTDEDDSGQNLHISHDDDDDDGNQTSPHRFSASDYNNNHQTNSNNCVSPSSQTKILNGIDNVSTTTTTTVIKVEQDNDCNYSSSPSSPSIQTLPNKISVTTSLPVSSSSSIAGKRLTGTLNRLLHSAINRPNGHHYHHHVNGVSSSPSASSTTTLVADSTAKEPKTSLEMTTPAIETFVQHFDSSFNTMTYFQEKLQQLLVSIAQERDTYRTLYLKEHDRRLAAELRLKESNNTIA</sequence>
<feature type="compositionally biased region" description="Basic residues" evidence="2">
    <location>
        <begin position="151"/>
        <end position="164"/>
    </location>
</feature>
<protein>
    <recommendedName>
        <fullName evidence="3">HTH CENPB-type domain-containing protein</fullName>
    </recommendedName>
</protein>
<proteinExistence type="predicted"/>
<dbReference type="Gene3D" id="1.10.10.60">
    <property type="entry name" value="Homeodomain-like"/>
    <property type="match status" value="1"/>
</dbReference>
<dbReference type="AlphaFoldDB" id="A0A814MNE8"/>
<dbReference type="InterPro" id="IPR006600">
    <property type="entry name" value="HTH_CenpB_DNA-bd_dom"/>
</dbReference>